<sequence>MSADNFNVVPNPLETRGGEVTFTVNGNFPEKYMKKKAVVTVTPQLRYNGETLNLTSETFQGEKVKDNNPTIYYKVGGNYSMKSTTAYKPDMQKSELYLTFDAQVGKKKVEVPAVKVADGIIATSELYKYTLAGSGACIAPDTFQRVRAQKQEAQIKFLINQANLRKSELKNNSVKEFIEMLKQINREQESLKIKDVEVLAYASPDGGVSFNDRLATKRRNTSEDYVKKQLKATNVDTDINAGYTAQDWDGFQRLVQASNIQDKNVILRVLSMYQDPQEREQQIRNMSAGFQELANGILPELRRSRLIINYETIGRSDEQIKEQYKNDATKLSVDELLYAATLENSLETKESIYKKTTEVYPNDYRAFNNVAAIEFEKGNNAEAMNYLNRALSINNNAAEANANAGLVALLADKHDEAQNYIAKATGANDLSKALGALQLAKGNYAQAEADFKGVNSNTAALAQIMNKNYAGATATLNDIKNKDGMTDYLMAIVNARQGNNNAAASYLKSAIQKDPKLAKYAANDLELTNIAK</sequence>
<dbReference type="InterPro" id="IPR019734">
    <property type="entry name" value="TPR_rpt"/>
</dbReference>
<keyword evidence="2" id="KW-1185">Reference proteome</keyword>
<evidence type="ECO:0000313" key="2">
    <source>
        <dbReference type="Proteomes" id="UP000820977"/>
    </source>
</evidence>
<accession>A0ABX2AZY6</accession>
<dbReference type="SUPFAM" id="SSF48452">
    <property type="entry name" value="TPR-like"/>
    <property type="match status" value="1"/>
</dbReference>
<gene>
    <name evidence="1" type="ORF">HPS54_03250</name>
</gene>
<reference evidence="1 2" key="1">
    <citation type="submission" date="2020-05" db="EMBL/GenBank/DDBJ databases">
        <title>Distinct polysaccharide utilization as determinants for interspecies competition between intestinal Prevotella spp.</title>
        <authorList>
            <person name="Galvez E.J.C."/>
            <person name="Iljazovic A."/>
            <person name="Strowig T."/>
        </authorList>
    </citation>
    <scope>NUCLEOTIDE SEQUENCE [LARGE SCALE GENOMIC DNA]</scope>
    <source>
        <strain evidence="1 2">PCHR</strain>
    </source>
</reference>
<name>A0ABX2AZY6_9BACT</name>
<dbReference type="EMBL" id="JABKKJ010000003">
    <property type="protein sequence ID" value="NPE24546.1"/>
    <property type="molecule type" value="Genomic_DNA"/>
</dbReference>
<evidence type="ECO:0008006" key="3">
    <source>
        <dbReference type="Google" id="ProtNLM"/>
    </source>
</evidence>
<evidence type="ECO:0000313" key="1">
    <source>
        <dbReference type="EMBL" id="NPE24546.1"/>
    </source>
</evidence>
<organism evidence="1 2">
    <name type="scientific">Xylanibacter caecicola</name>
    <dbReference type="NCBI Taxonomy" id="2736294"/>
    <lineage>
        <taxon>Bacteria</taxon>
        <taxon>Pseudomonadati</taxon>
        <taxon>Bacteroidota</taxon>
        <taxon>Bacteroidia</taxon>
        <taxon>Bacteroidales</taxon>
        <taxon>Prevotellaceae</taxon>
        <taxon>Xylanibacter</taxon>
    </lineage>
</organism>
<comment type="caution">
    <text evidence="1">The sequence shown here is derived from an EMBL/GenBank/DDBJ whole genome shotgun (WGS) entry which is preliminary data.</text>
</comment>
<dbReference type="Proteomes" id="UP000820977">
    <property type="component" value="Unassembled WGS sequence"/>
</dbReference>
<dbReference type="Gene3D" id="1.25.40.10">
    <property type="entry name" value="Tetratricopeptide repeat domain"/>
    <property type="match status" value="1"/>
</dbReference>
<proteinExistence type="predicted"/>
<protein>
    <recommendedName>
        <fullName evidence="3">Tetratricopeptide repeat protein</fullName>
    </recommendedName>
</protein>
<dbReference type="InterPro" id="IPR011990">
    <property type="entry name" value="TPR-like_helical_dom_sf"/>
</dbReference>
<dbReference type="SMART" id="SM00028">
    <property type="entry name" value="TPR"/>
    <property type="match status" value="3"/>
</dbReference>